<organism evidence="1 2">
    <name type="scientific">Alteromonas gilva</name>
    <dbReference type="NCBI Taxonomy" id="2987522"/>
    <lineage>
        <taxon>Bacteria</taxon>
        <taxon>Pseudomonadati</taxon>
        <taxon>Pseudomonadota</taxon>
        <taxon>Gammaproteobacteria</taxon>
        <taxon>Alteromonadales</taxon>
        <taxon>Alteromonadaceae</taxon>
        <taxon>Alteromonas/Salinimonas group</taxon>
        <taxon>Alteromonas</taxon>
    </lineage>
</organism>
<proteinExistence type="predicted"/>
<sequence length="82" mass="9446">MALQITTFNSSDDVEAYIKQLAEAGLLYHLEDDPTDIIWSVPVSQEDIEVMVKSQEALWAYCRQADICPFEYILKYDELVGR</sequence>
<name>A0ABT5L8M7_9ALTE</name>
<protein>
    <submittedName>
        <fullName evidence="1">Uncharacterized protein</fullName>
    </submittedName>
</protein>
<evidence type="ECO:0000313" key="1">
    <source>
        <dbReference type="EMBL" id="MDC8832821.1"/>
    </source>
</evidence>
<reference evidence="1 2" key="1">
    <citation type="submission" date="2022-10" db="EMBL/GenBank/DDBJ databases">
        <title>Alteromonas sp. chi3 Genome sequencing.</title>
        <authorList>
            <person name="Park S."/>
        </authorList>
    </citation>
    <scope>NUCLEOTIDE SEQUENCE [LARGE SCALE GENOMIC DNA]</scope>
    <source>
        <strain evidence="2">chi3</strain>
    </source>
</reference>
<gene>
    <name evidence="1" type="ORF">OIK42_18875</name>
</gene>
<keyword evidence="2" id="KW-1185">Reference proteome</keyword>
<dbReference type="Proteomes" id="UP001218788">
    <property type="component" value="Unassembled WGS sequence"/>
</dbReference>
<dbReference type="EMBL" id="JAQQXP010000004">
    <property type="protein sequence ID" value="MDC8832821.1"/>
    <property type="molecule type" value="Genomic_DNA"/>
</dbReference>
<dbReference type="RefSeq" id="WP_273642696.1">
    <property type="nucleotide sequence ID" value="NZ_JAQQXP010000004.1"/>
</dbReference>
<evidence type="ECO:0000313" key="2">
    <source>
        <dbReference type="Proteomes" id="UP001218788"/>
    </source>
</evidence>
<comment type="caution">
    <text evidence="1">The sequence shown here is derived from an EMBL/GenBank/DDBJ whole genome shotgun (WGS) entry which is preliminary data.</text>
</comment>
<accession>A0ABT5L8M7</accession>